<proteinExistence type="predicted"/>
<evidence type="ECO:0000313" key="6">
    <source>
        <dbReference type="Proteomes" id="UP001589693"/>
    </source>
</evidence>
<dbReference type="InterPro" id="IPR002577">
    <property type="entry name" value="HTH_HxlR"/>
</dbReference>
<keyword evidence="1" id="KW-0805">Transcription regulation</keyword>
<protein>
    <submittedName>
        <fullName evidence="5">Winged helix-turn-helix transcriptional regulator</fullName>
    </submittedName>
</protein>
<keyword evidence="2" id="KW-0238">DNA-binding</keyword>
<dbReference type="EMBL" id="JBHLZU010000011">
    <property type="protein sequence ID" value="MFB9905104.1"/>
    <property type="molecule type" value="Genomic_DNA"/>
</dbReference>
<dbReference type="Gene3D" id="1.10.10.10">
    <property type="entry name" value="Winged helix-like DNA-binding domain superfamily/Winged helix DNA-binding domain"/>
    <property type="match status" value="1"/>
</dbReference>
<dbReference type="PROSITE" id="PS51118">
    <property type="entry name" value="HTH_HXLR"/>
    <property type="match status" value="1"/>
</dbReference>
<evidence type="ECO:0000259" key="4">
    <source>
        <dbReference type="PROSITE" id="PS51118"/>
    </source>
</evidence>
<dbReference type="PANTHER" id="PTHR33204:SF39">
    <property type="entry name" value="TRANSCRIPTIONAL REGULATORY PROTEIN"/>
    <property type="match status" value="1"/>
</dbReference>
<dbReference type="RefSeq" id="WP_377852387.1">
    <property type="nucleotide sequence ID" value="NZ_JBHLZU010000011.1"/>
</dbReference>
<keyword evidence="3" id="KW-0804">Transcription</keyword>
<dbReference type="InterPro" id="IPR036390">
    <property type="entry name" value="WH_DNA-bd_sf"/>
</dbReference>
<dbReference type="Pfam" id="PF01638">
    <property type="entry name" value="HxlR"/>
    <property type="match status" value="1"/>
</dbReference>
<dbReference type="Proteomes" id="UP001589693">
    <property type="component" value="Unassembled WGS sequence"/>
</dbReference>
<name>A0ABV5ZYQ0_9PSEU</name>
<sequence>MTELGSAWTVLAARDGADEETCRKVLQVLSRIGDKWSLLVIGTLRDGTMRFGQLHREVTGISQRMLTLTLRQLERDGLVSRTVHPSVPPKVEYALTELGSTLLGTVLQLAGWAADHVEEIDENRRRYDAGLNRAGE</sequence>
<dbReference type="InterPro" id="IPR036388">
    <property type="entry name" value="WH-like_DNA-bd_sf"/>
</dbReference>
<evidence type="ECO:0000256" key="3">
    <source>
        <dbReference type="ARBA" id="ARBA00023163"/>
    </source>
</evidence>
<feature type="domain" description="HTH hxlR-type" evidence="4">
    <location>
        <begin position="22"/>
        <end position="121"/>
    </location>
</feature>
<comment type="caution">
    <text evidence="5">The sequence shown here is derived from an EMBL/GenBank/DDBJ whole genome shotgun (WGS) entry which is preliminary data.</text>
</comment>
<organism evidence="5 6">
    <name type="scientific">Allokutzneria oryzae</name>
    <dbReference type="NCBI Taxonomy" id="1378989"/>
    <lineage>
        <taxon>Bacteria</taxon>
        <taxon>Bacillati</taxon>
        <taxon>Actinomycetota</taxon>
        <taxon>Actinomycetes</taxon>
        <taxon>Pseudonocardiales</taxon>
        <taxon>Pseudonocardiaceae</taxon>
        <taxon>Allokutzneria</taxon>
    </lineage>
</organism>
<keyword evidence="6" id="KW-1185">Reference proteome</keyword>
<evidence type="ECO:0000256" key="1">
    <source>
        <dbReference type="ARBA" id="ARBA00023015"/>
    </source>
</evidence>
<dbReference type="PANTHER" id="PTHR33204">
    <property type="entry name" value="TRANSCRIPTIONAL REGULATOR, MARR FAMILY"/>
    <property type="match status" value="1"/>
</dbReference>
<reference evidence="5 6" key="1">
    <citation type="submission" date="2024-09" db="EMBL/GenBank/DDBJ databases">
        <authorList>
            <person name="Sun Q."/>
            <person name="Mori K."/>
        </authorList>
    </citation>
    <scope>NUCLEOTIDE SEQUENCE [LARGE SCALE GENOMIC DNA]</scope>
    <source>
        <strain evidence="5 6">TBRC 7907</strain>
    </source>
</reference>
<evidence type="ECO:0000313" key="5">
    <source>
        <dbReference type="EMBL" id="MFB9905104.1"/>
    </source>
</evidence>
<accession>A0ABV5ZYQ0</accession>
<dbReference type="SUPFAM" id="SSF46785">
    <property type="entry name" value="Winged helix' DNA-binding domain"/>
    <property type="match status" value="1"/>
</dbReference>
<gene>
    <name evidence="5" type="ORF">ACFFQA_14290</name>
</gene>
<evidence type="ECO:0000256" key="2">
    <source>
        <dbReference type="ARBA" id="ARBA00023125"/>
    </source>
</evidence>